<evidence type="ECO:0000313" key="1">
    <source>
        <dbReference type="EMBL" id="RUT00466.1"/>
    </source>
</evidence>
<keyword evidence="2" id="KW-1185">Reference proteome</keyword>
<proteinExistence type="predicted"/>
<name>A0AB37U8M1_9CYAN</name>
<protein>
    <submittedName>
        <fullName evidence="1">Uncharacterized protein</fullName>
    </submittedName>
</protein>
<organism evidence="1 2">
    <name type="scientific">Chroococcidiopsis cubana SAG 39.79</name>
    <dbReference type="NCBI Taxonomy" id="388085"/>
    <lineage>
        <taxon>Bacteria</taxon>
        <taxon>Bacillati</taxon>
        <taxon>Cyanobacteriota</taxon>
        <taxon>Cyanophyceae</taxon>
        <taxon>Chroococcidiopsidales</taxon>
        <taxon>Chroococcidiopsidaceae</taxon>
        <taxon>Chroococcidiopsis</taxon>
    </lineage>
</organism>
<dbReference type="EMBL" id="RSCK01000147">
    <property type="protein sequence ID" value="RUT00466.1"/>
    <property type="molecule type" value="Genomic_DNA"/>
</dbReference>
<sequence>MGCVDRASGRRSLHQALDCNRYRRQKSVWWIDAGNGDRHGQVLVGSSLSIDPNDYRLTKLGCLSLPSPGIQAPELLVDKPEELQENRLSCAELARLDRQSPIVNAQAATIAADLALDLVNGELTRFAAYFDLRSGTKYQYITPKAVNDAITTLALR</sequence>
<gene>
    <name evidence="1" type="ORF">DSM107010_68030</name>
</gene>
<dbReference type="AlphaFoldDB" id="A0AB37U8M1"/>
<dbReference type="Proteomes" id="UP000282574">
    <property type="component" value="Unassembled WGS sequence"/>
</dbReference>
<evidence type="ECO:0000313" key="2">
    <source>
        <dbReference type="Proteomes" id="UP000282574"/>
    </source>
</evidence>
<accession>A0AB37U8M1</accession>
<comment type="caution">
    <text evidence="1">The sequence shown here is derived from an EMBL/GenBank/DDBJ whole genome shotgun (WGS) entry which is preliminary data.</text>
</comment>
<reference evidence="1 2" key="1">
    <citation type="journal article" date="2019" name="Genome Biol. Evol.">
        <title>Day and night: Metabolic profiles and evolutionary relationships of six axenic non-marine cyanobacteria.</title>
        <authorList>
            <person name="Will S.E."/>
            <person name="Henke P."/>
            <person name="Boedeker C."/>
            <person name="Huang S."/>
            <person name="Brinkmann H."/>
            <person name="Rohde M."/>
            <person name="Jarek M."/>
            <person name="Friedl T."/>
            <person name="Seufert S."/>
            <person name="Schumacher M."/>
            <person name="Overmann J."/>
            <person name="Neumann-Schaal M."/>
            <person name="Petersen J."/>
        </authorList>
    </citation>
    <scope>NUCLEOTIDE SEQUENCE [LARGE SCALE GENOMIC DNA]</scope>
    <source>
        <strain evidence="1 2">SAG 39.79</strain>
    </source>
</reference>